<evidence type="ECO:0000313" key="2">
    <source>
        <dbReference type="Proteomes" id="UP001056120"/>
    </source>
</evidence>
<reference evidence="2" key="1">
    <citation type="journal article" date="2022" name="Mol. Ecol. Resour.">
        <title>The genomes of chicory, endive, great burdock and yacon provide insights into Asteraceae palaeo-polyploidization history and plant inulin production.</title>
        <authorList>
            <person name="Fan W."/>
            <person name="Wang S."/>
            <person name="Wang H."/>
            <person name="Wang A."/>
            <person name="Jiang F."/>
            <person name="Liu H."/>
            <person name="Zhao H."/>
            <person name="Xu D."/>
            <person name="Zhang Y."/>
        </authorList>
    </citation>
    <scope>NUCLEOTIDE SEQUENCE [LARGE SCALE GENOMIC DNA]</scope>
    <source>
        <strain evidence="2">cv. Yunnan</strain>
    </source>
</reference>
<dbReference type="Proteomes" id="UP001056120">
    <property type="component" value="Linkage Group LG07"/>
</dbReference>
<dbReference type="EMBL" id="CM042024">
    <property type="protein sequence ID" value="KAI3811820.1"/>
    <property type="molecule type" value="Genomic_DNA"/>
</dbReference>
<reference evidence="1 2" key="2">
    <citation type="journal article" date="2022" name="Mol. Ecol. Resour.">
        <title>The genomes of chicory, endive, great burdock and yacon provide insights into Asteraceae paleo-polyploidization history and plant inulin production.</title>
        <authorList>
            <person name="Fan W."/>
            <person name="Wang S."/>
            <person name="Wang H."/>
            <person name="Wang A."/>
            <person name="Jiang F."/>
            <person name="Liu H."/>
            <person name="Zhao H."/>
            <person name="Xu D."/>
            <person name="Zhang Y."/>
        </authorList>
    </citation>
    <scope>NUCLEOTIDE SEQUENCE [LARGE SCALE GENOMIC DNA]</scope>
    <source>
        <strain evidence="2">cv. Yunnan</strain>
        <tissue evidence="1">Leaves</tissue>
    </source>
</reference>
<organism evidence="1 2">
    <name type="scientific">Smallanthus sonchifolius</name>
    <dbReference type="NCBI Taxonomy" id="185202"/>
    <lineage>
        <taxon>Eukaryota</taxon>
        <taxon>Viridiplantae</taxon>
        <taxon>Streptophyta</taxon>
        <taxon>Embryophyta</taxon>
        <taxon>Tracheophyta</taxon>
        <taxon>Spermatophyta</taxon>
        <taxon>Magnoliopsida</taxon>
        <taxon>eudicotyledons</taxon>
        <taxon>Gunneridae</taxon>
        <taxon>Pentapetalae</taxon>
        <taxon>asterids</taxon>
        <taxon>campanulids</taxon>
        <taxon>Asterales</taxon>
        <taxon>Asteraceae</taxon>
        <taxon>Asteroideae</taxon>
        <taxon>Heliantheae alliance</taxon>
        <taxon>Millerieae</taxon>
        <taxon>Smallanthus</taxon>
    </lineage>
</organism>
<accession>A0ACB9IWT1</accession>
<keyword evidence="2" id="KW-1185">Reference proteome</keyword>
<name>A0ACB9IWT1_9ASTR</name>
<comment type="caution">
    <text evidence="1">The sequence shown here is derived from an EMBL/GenBank/DDBJ whole genome shotgun (WGS) entry which is preliminary data.</text>
</comment>
<protein>
    <submittedName>
        <fullName evidence="1">Uncharacterized protein</fullName>
    </submittedName>
</protein>
<evidence type="ECO:0000313" key="1">
    <source>
        <dbReference type="EMBL" id="KAI3811820.1"/>
    </source>
</evidence>
<gene>
    <name evidence="1" type="ORF">L1987_21552</name>
</gene>
<proteinExistence type="predicted"/>
<sequence>MRRRLHHGDVDGKKHEHLVGADLDDLNEPLLGNNEDYKANQLEVQKLEDIFYDEKSKERLHWTFSLNTCTWQKSFIPLTFQKQSKFM</sequence>